<gene>
    <name evidence="1" type="ORF">O181_020283</name>
</gene>
<keyword evidence="2" id="KW-1185">Reference proteome</keyword>
<sequence length="105" mass="12122">MRSAVHARCLFLLKVKDKDFPSLPAPHRTEENEIVIQVPGHLGYVPEDVFNEPSTQALSQDPKATAKKSPKVRTKDFTWNWKSSWQHPFNKLISGVFYRTFRLAL</sequence>
<dbReference type="AlphaFoldDB" id="A0A9Q3CCM3"/>
<evidence type="ECO:0000313" key="1">
    <source>
        <dbReference type="EMBL" id="MBW0480568.1"/>
    </source>
</evidence>
<evidence type="ECO:0000313" key="2">
    <source>
        <dbReference type="Proteomes" id="UP000765509"/>
    </source>
</evidence>
<comment type="caution">
    <text evidence="1">The sequence shown here is derived from an EMBL/GenBank/DDBJ whole genome shotgun (WGS) entry which is preliminary data.</text>
</comment>
<dbReference type="OrthoDB" id="2501705at2759"/>
<proteinExistence type="predicted"/>
<dbReference type="Proteomes" id="UP000765509">
    <property type="component" value="Unassembled WGS sequence"/>
</dbReference>
<name>A0A9Q3CCM3_9BASI</name>
<accession>A0A9Q3CCM3</accession>
<organism evidence="1 2">
    <name type="scientific">Austropuccinia psidii MF-1</name>
    <dbReference type="NCBI Taxonomy" id="1389203"/>
    <lineage>
        <taxon>Eukaryota</taxon>
        <taxon>Fungi</taxon>
        <taxon>Dikarya</taxon>
        <taxon>Basidiomycota</taxon>
        <taxon>Pucciniomycotina</taxon>
        <taxon>Pucciniomycetes</taxon>
        <taxon>Pucciniales</taxon>
        <taxon>Sphaerophragmiaceae</taxon>
        <taxon>Austropuccinia</taxon>
    </lineage>
</organism>
<protein>
    <submittedName>
        <fullName evidence="1">Uncharacterized protein</fullName>
    </submittedName>
</protein>
<reference evidence="1" key="1">
    <citation type="submission" date="2021-03" db="EMBL/GenBank/DDBJ databases">
        <title>Draft genome sequence of rust myrtle Austropuccinia psidii MF-1, a brazilian biotype.</title>
        <authorList>
            <person name="Quecine M.C."/>
            <person name="Pachon D.M.R."/>
            <person name="Bonatelli M.L."/>
            <person name="Correr F.H."/>
            <person name="Franceschini L.M."/>
            <person name="Leite T.F."/>
            <person name="Margarido G.R.A."/>
            <person name="Almeida C.A."/>
            <person name="Ferrarezi J.A."/>
            <person name="Labate C.A."/>
        </authorList>
    </citation>
    <scope>NUCLEOTIDE SEQUENCE</scope>
    <source>
        <strain evidence="1">MF-1</strain>
    </source>
</reference>
<dbReference type="EMBL" id="AVOT02006022">
    <property type="protein sequence ID" value="MBW0480568.1"/>
    <property type="molecule type" value="Genomic_DNA"/>
</dbReference>